<protein>
    <submittedName>
        <fullName evidence="1">Uncharacterized protein</fullName>
    </submittedName>
</protein>
<evidence type="ECO:0000313" key="1">
    <source>
        <dbReference type="EMBL" id="QJR05843.1"/>
    </source>
</evidence>
<keyword evidence="1" id="KW-0614">Plasmid</keyword>
<gene>
    <name evidence="1" type="ORF">HH800_26785</name>
</gene>
<reference evidence="1 2" key="1">
    <citation type="submission" date="2020-04" db="EMBL/GenBank/DDBJ databases">
        <title>The Whole Genome Analysis of High salt-tolerant Sphingobium yanoikuyae YC-XJ2 with Aryl organophosphorus flame retardants (aryl-OPFRs)-degrading capacity and characteristics of Related phosphotriesterase.</title>
        <authorList>
            <person name="Li X."/>
        </authorList>
    </citation>
    <scope>NUCLEOTIDE SEQUENCE [LARGE SCALE GENOMIC DNA]</scope>
    <source>
        <strain evidence="1 2">YC-XJ2</strain>
        <plasmid evidence="2">p-a-sy</plasmid>
    </source>
</reference>
<dbReference type="InterPro" id="IPR043856">
    <property type="entry name" value="DUF5818"/>
</dbReference>
<dbReference type="Pfam" id="PF19135">
    <property type="entry name" value="DUF5818"/>
    <property type="match status" value="1"/>
</dbReference>
<evidence type="ECO:0000313" key="2">
    <source>
        <dbReference type="Proteomes" id="UP000502611"/>
    </source>
</evidence>
<organism evidence="1 2">
    <name type="scientific">Sphingobium yanoikuyae</name>
    <name type="common">Sphingomonas yanoikuyae</name>
    <dbReference type="NCBI Taxonomy" id="13690"/>
    <lineage>
        <taxon>Bacteria</taxon>
        <taxon>Pseudomonadati</taxon>
        <taxon>Pseudomonadota</taxon>
        <taxon>Alphaproteobacteria</taxon>
        <taxon>Sphingomonadales</taxon>
        <taxon>Sphingomonadaceae</taxon>
        <taxon>Sphingobium</taxon>
    </lineage>
</organism>
<proteinExistence type="predicted"/>
<sequence length="66" mass="7579">MPRGTRHELVDMLLGDGPYPVLRVADGGEWRLDCTRSCRHLLGRRVRVVGTRSDFDMLDVERIEPT</sequence>
<accession>A0A6M4GHK0</accession>
<dbReference type="Proteomes" id="UP000502611">
    <property type="component" value="Plasmid p-A-Sy"/>
</dbReference>
<geneLocation type="plasmid" evidence="2">
    <name>p-a-sy</name>
</geneLocation>
<dbReference type="AlphaFoldDB" id="A0A6M4GHK0"/>
<name>A0A6M4GHK0_SPHYA</name>
<dbReference type="RefSeq" id="WP_169863491.1">
    <property type="nucleotide sequence ID" value="NZ_CP053022.1"/>
</dbReference>
<dbReference type="EMBL" id="CP053022">
    <property type="protein sequence ID" value="QJR05843.1"/>
    <property type="molecule type" value="Genomic_DNA"/>
</dbReference>